<sequence length="220" mass="24586">MRQTVDTEVQAGVDDEKGRGRSKSEEKRRQIIAAAGDLFIEQGYENASMVGIAKSAGVSKQTLYSHFGSKELLFSAAIESKCEEFQLSKDLNTERRDRTCRESLEEFALHFSQLLVSNEAIMVFKVCIAESGRSNVGQLFWQAGPERIREQLYNYLKQQHDSGELCIPDISLACSQLIAMLHGEAHSCALLGQTTSATGKDLRRYSRACVDMFLKAYKAD</sequence>
<dbReference type="Pfam" id="PF14246">
    <property type="entry name" value="TetR_C_7"/>
    <property type="match status" value="1"/>
</dbReference>
<dbReference type="PROSITE" id="PS50977">
    <property type="entry name" value="HTH_TETR_2"/>
    <property type="match status" value="1"/>
</dbReference>
<feature type="region of interest" description="Disordered" evidence="3">
    <location>
        <begin position="1"/>
        <end position="26"/>
    </location>
</feature>
<dbReference type="Proteomes" id="UP000765845">
    <property type="component" value="Unassembled WGS sequence"/>
</dbReference>
<dbReference type="SUPFAM" id="SSF46689">
    <property type="entry name" value="Homeodomain-like"/>
    <property type="match status" value="1"/>
</dbReference>
<dbReference type="RefSeq" id="WP_168449535.1">
    <property type="nucleotide sequence ID" value="NZ_JAAWWK010000002.1"/>
</dbReference>
<feature type="DNA-binding region" description="H-T-H motif" evidence="2">
    <location>
        <begin position="48"/>
        <end position="67"/>
    </location>
</feature>
<organism evidence="5 6">
    <name type="scientific">Spongiibacter thalassae</name>
    <dbReference type="NCBI Taxonomy" id="2721624"/>
    <lineage>
        <taxon>Bacteria</taxon>
        <taxon>Pseudomonadati</taxon>
        <taxon>Pseudomonadota</taxon>
        <taxon>Gammaproteobacteria</taxon>
        <taxon>Cellvibrionales</taxon>
        <taxon>Spongiibacteraceae</taxon>
        <taxon>Spongiibacter</taxon>
    </lineage>
</organism>
<evidence type="ECO:0000259" key="4">
    <source>
        <dbReference type="PROSITE" id="PS50977"/>
    </source>
</evidence>
<dbReference type="InterPro" id="IPR001647">
    <property type="entry name" value="HTH_TetR"/>
</dbReference>
<keyword evidence="6" id="KW-1185">Reference proteome</keyword>
<feature type="compositionally biased region" description="Basic and acidic residues" evidence="3">
    <location>
        <begin position="14"/>
        <end position="26"/>
    </location>
</feature>
<dbReference type="EMBL" id="JAAWWK010000002">
    <property type="protein sequence ID" value="NKI17003.1"/>
    <property type="molecule type" value="Genomic_DNA"/>
</dbReference>
<dbReference type="InterPro" id="IPR036271">
    <property type="entry name" value="Tet_transcr_reg_TetR-rel_C_sf"/>
</dbReference>
<dbReference type="Pfam" id="PF00440">
    <property type="entry name" value="TetR_N"/>
    <property type="match status" value="1"/>
</dbReference>
<comment type="caution">
    <text evidence="5">The sequence shown here is derived from an EMBL/GenBank/DDBJ whole genome shotgun (WGS) entry which is preliminary data.</text>
</comment>
<protein>
    <submittedName>
        <fullName evidence="5">TetR/AcrR family transcriptional regulator</fullName>
    </submittedName>
</protein>
<dbReference type="Gene3D" id="1.10.10.60">
    <property type="entry name" value="Homeodomain-like"/>
    <property type="match status" value="1"/>
</dbReference>
<dbReference type="InterPro" id="IPR039536">
    <property type="entry name" value="TetR_C_Proteobacteria"/>
</dbReference>
<dbReference type="SUPFAM" id="SSF48498">
    <property type="entry name" value="Tetracyclin repressor-like, C-terminal domain"/>
    <property type="match status" value="1"/>
</dbReference>
<reference evidence="5 6" key="1">
    <citation type="submission" date="2020-04" db="EMBL/GenBank/DDBJ databases">
        <authorList>
            <person name="Yoon J."/>
        </authorList>
    </citation>
    <scope>NUCLEOTIDE SEQUENCE [LARGE SCALE GENOMIC DNA]</scope>
    <source>
        <strain evidence="5 6">KMU-166</strain>
    </source>
</reference>
<evidence type="ECO:0000256" key="3">
    <source>
        <dbReference type="SAM" id="MobiDB-lite"/>
    </source>
</evidence>
<name>A0ABX1GEL7_9GAMM</name>
<evidence type="ECO:0000256" key="1">
    <source>
        <dbReference type="ARBA" id="ARBA00023125"/>
    </source>
</evidence>
<evidence type="ECO:0000313" key="5">
    <source>
        <dbReference type="EMBL" id="NKI17003.1"/>
    </source>
</evidence>
<dbReference type="PANTHER" id="PTHR30055:SF146">
    <property type="entry name" value="HTH-TYPE TRANSCRIPTIONAL DUAL REGULATOR CECR"/>
    <property type="match status" value="1"/>
</dbReference>
<dbReference type="PRINTS" id="PR00455">
    <property type="entry name" value="HTHTETR"/>
</dbReference>
<evidence type="ECO:0000256" key="2">
    <source>
        <dbReference type="PROSITE-ProRule" id="PRU00335"/>
    </source>
</evidence>
<dbReference type="Gene3D" id="1.10.357.10">
    <property type="entry name" value="Tetracycline Repressor, domain 2"/>
    <property type="match status" value="1"/>
</dbReference>
<accession>A0ABX1GEL7</accession>
<dbReference type="InterPro" id="IPR009057">
    <property type="entry name" value="Homeodomain-like_sf"/>
</dbReference>
<keyword evidence="1 2" id="KW-0238">DNA-binding</keyword>
<feature type="domain" description="HTH tetR-type" evidence="4">
    <location>
        <begin position="25"/>
        <end position="85"/>
    </location>
</feature>
<evidence type="ECO:0000313" key="6">
    <source>
        <dbReference type="Proteomes" id="UP000765845"/>
    </source>
</evidence>
<gene>
    <name evidence="5" type="ORF">HCU74_06160</name>
</gene>
<proteinExistence type="predicted"/>
<dbReference type="PANTHER" id="PTHR30055">
    <property type="entry name" value="HTH-TYPE TRANSCRIPTIONAL REGULATOR RUTR"/>
    <property type="match status" value="1"/>
</dbReference>
<dbReference type="InterPro" id="IPR050109">
    <property type="entry name" value="HTH-type_TetR-like_transc_reg"/>
</dbReference>